<evidence type="ECO:0000256" key="1">
    <source>
        <dbReference type="SAM" id="SignalP"/>
    </source>
</evidence>
<evidence type="ECO:0000313" key="3">
    <source>
        <dbReference type="Proteomes" id="UP000570361"/>
    </source>
</evidence>
<gene>
    <name evidence="2" type="ORF">FHS18_000975</name>
</gene>
<comment type="caution">
    <text evidence="2">The sequence shown here is derived from an EMBL/GenBank/DDBJ whole genome shotgun (WGS) entry which is preliminary data.</text>
</comment>
<keyword evidence="1" id="KW-0732">Signal</keyword>
<keyword evidence="3" id="KW-1185">Reference proteome</keyword>
<dbReference type="InterPro" id="IPR036514">
    <property type="entry name" value="SGNH_hydro_sf"/>
</dbReference>
<dbReference type="Proteomes" id="UP000570361">
    <property type="component" value="Unassembled WGS sequence"/>
</dbReference>
<dbReference type="SUPFAM" id="SSF52266">
    <property type="entry name" value="SGNH hydrolase"/>
    <property type="match status" value="1"/>
</dbReference>
<feature type="signal peptide" evidence="1">
    <location>
        <begin position="1"/>
        <end position="25"/>
    </location>
</feature>
<accession>A0A7W5AUI7</accession>
<proteinExistence type="predicted"/>
<name>A0A7W5AUI7_9BACL</name>
<sequence>MKRFSVLLTSALLLLTTLFSPTTYAQYQIQPEFKFQLPSEIQLVEGQKFAIYYRNVILNSNLYLANDNYLVSARQVTDDTYGQPATNRYNWMYVPEVKYASRDMVIEFRLIDQTNGNVLTQKQVTFHIKPNYVSKTTTIITLGDSFVDSYGVSEALYGSVRKGYLNMIGVNKSAIPGVMDDAWGGYGYRWYTTESYGYRRADRPTSDLKNGMTRNQFINTYTKKFDFSFYMRKYQKGYVPAAKEGKHVDAVVSFVGLNDAIWITTEELKRTLPQRQNEIIEVVNSIKRYDPNIAILLNTLTPQQANDNYLINYGKSAAYPAQVKTNQELWNQMLLDTFDTPQLRARNIYVLPTSANFNPQSDIISDKGLTISVHPTKAGAANIANVAGYALSNLLMK</sequence>
<evidence type="ECO:0000313" key="2">
    <source>
        <dbReference type="EMBL" id="MBB3108923.1"/>
    </source>
</evidence>
<reference evidence="2 3" key="1">
    <citation type="submission" date="2020-08" db="EMBL/GenBank/DDBJ databases">
        <title>Genomic Encyclopedia of Type Strains, Phase III (KMG-III): the genomes of soil and plant-associated and newly described type strains.</title>
        <authorList>
            <person name="Whitman W."/>
        </authorList>
    </citation>
    <scope>NUCLEOTIDE SEQUENCE [LARGE SCALE GENOMIC DNA]</scope>
    <source>
        <strain evidence="2 3">CECT 5862</strain>
    </source>
</reference>
<protein>
    <submittedName>
        <fullName evidence="2">Lysophospholipase L1-like esterase</fullName>
    </submittedName>
</protein>
<feature type="chain" id="PRO_5031195965" evidence="1">
    <location>
        <begin position="26"/>
        <end position="397"/>
    </location>
</feature>
<dbReference type="AlphaFoldDB" id="A0A7W5AUI7"/>
<organism evidence="2 3">
    <name type="scientific">Paenibacillus phyllosphaerae</name>
    <dbReference type="NCBI Taxonomy" id="274593"/>
    <lineage>
        <taxon>Bacteria</taxon>
        <taxon>Bacillati</taxon>
        <taxon>Bacillota</taxon>
        <taxon>Bacilli</taxon>
        <taxon>Bacillales</taxon>
        <taxon>Paenibacillaceae</taxon>
        <taxon>Paenibacillus</taxon>
    </lineage>
</organism>
<dbReference type="RefSeq" id="WP_183597553.1">
    <property type="nucleotide sequence ID" value="NZ_JACHXK010000002.1"/>
</dbReference>
<dbReference type="Gene3D" id="3.40.50.1110">
    <property type="entry name" value="SGNH hydrolase"/>
    <property type="match status" value="1"/>
</dbReference>
<dbReference type="EMBL" id="JACHXK010000002">
    <property type="protein sequence ID" value="MBB3108923.1"/>
    <property type="molecule type" value="Genomic_DNA"/>
</dbReference>